<evidence type="ECO:0000313" key="1">
    <source>
        <dbReference type="EMBL" id="KAJ9055581.1"/>
    </source>
</evidence>
<dbReference type="EMBL" id="QTSX02006395">
    <property type="protein sequence ID" value="KAJ9055581.1"/>
    <property type="molecule type" value="Genomic_DNA"/>
</dbReference>
<name>A0ACC2S009_9FUNG</name>
<keyword evidence="2" id="KW-1185">Reference proteome</keyword>
<evidence type="ECO:0000313" key="2">
    <source>
        <dbReference type="Proteomes" id="UP001165960"/>
    </source>
</evidence>
<sequence>MKPLREVGDAEEKPDNDSYLVYPDDGIETQFTWRSAIIGSLLGCVVASSNMYLGLKIGWIFPAGLFGAILGFAILKAVSTLPRVLGGGPFGMKENCSVQTAATAAGGLSVGFISGIPAMFRLGLMPPLEECWTRFYLWTVAAAFYGMCFAVPLRRYYIIKQKLVFPSATAAALTIRSLHTCDNEDSKRQTKWIIWSFFLSTVYKIISYFVPVINNLRILYGLSLAFDCRQLATVDLTWGWKIQITTAFMGAGMMIGMNTSLSFLAGTVLAWGILGPAMMYSPATDVLHDSVSGATAEGVGVRHWNLWIGVTIMVCSSFAELAMQYRSFYNGIKGWSVQSYNLVASLVPCIAPIPYKGADNKDPVSTRELIPTWMWMGGLFASTILTIFVLVAFFEMSVGASILAAVLGFVFSLIGCQTAGEIDINPMGVVGKASQVVFAAIPAPDLRTHQLNNLIAGVLSSSCAAQAVDMVGDLKTGHLLRASPRSQFFAQAVGSCFGVVISVGLFMLFATAYPCILIEPTNGSKCDFPTPAVAAWTGVTKALTTDVSKFIPLSCRIACLVFGLATTITTILKHNLLKNHVKYIPNWNAIGIGFINFTPSIPLASVIGASIALIWARRNPRAWGIIGMALASGLIAGEGIGGVLQALLNIAGIRQNTVATGFGCPDHDPNKC</sequence>
<organism evidence="1 2">
    <name type="scientific">Entomophthora muscae</name>
    <dbReference type="NCBI Taxonomy" id="34485"/>
    <lineage>
        <taxon>Eukaryota</taxon>
        <taxon>Fungi</taxon>
        <taxon>Fungi incertae sedis</taxon>
        <taxon>Zoopagomycota</taxon>
        <taxon>Entomophthoromycotina</taxon>
        <taxon>Entomophthoromycetes</taxon>
        <taxon>Entomophthorales</taxon>
        <taxon>Entomophthoraceae</taxon>
        <taxon>Entomophthora</taxon>
    </lineage>
</organism>
<accession>A0ACC2S009</accession>
<reference evidence="1" key="1">
    <citation type="submission" date="2022-04" db="EMBL/GenBank/DDBJ databases">
        <title>Genome of the entomopathogenic fungus Entomophthora muscae.</title>
        <authorList>
            <person name="Elya C."/>
            <person name="Lovett B.R."/>
            <person name="Lee E."/>
            <person name="Macias A.M."/>
            <person name="Hajek A.E."/>
            <person name="De Bivort B.L."/>
            <person name="Kasson M.T."/>
            <person name="De Fine Licht H.H."/>
            <person name="Stajich J.E."/>
        </authorList>
    </citation>
    <scope>NUCLEOTIDE SEQUENCE</scope>
    <source>
        <strain evidence="1">Berkeley</strain>
    </source>
</reference>
<protein>
    <submittedName>
        <fullName evidence="1">Uncharacterized protein</fullName>
    </submittedName>
</protein>
<comment type="caution">
    <text evidence="1">The sequence shown here is derived from an EMBL/GenBank/DDBJ whole genome shotgun (WGS) entry which is preliminary data.</text>
</comment>
<gene>
    <name evidence="1" type="ORF">DSO57_1002459</name>
</gene>
<proteinExistence type="predicted"/>
<dbReference type="Proteomes" id="UP001165960">
    <property type="component" value="Unassembled WGS sequence"/>
</dbReference>